<dbReference type="Gene3D" id="3.40.50.300">
    <property type="entry name" value="P-loop containing nucleotide triphosphate hydrolases"/>
    <property type="match status" value="2"/>
</dbReference>
<dbReference type="AlphaFoldDB" id="A0A8H9C8I3"/>
<dbReference type="GO" id="GO:0005524">
    <property type="term" value="F:ATP binding"/>
    <property type="evidence" value="ECO:0007669"/>
    <property type="project" value="UniProtKB-KW"/>
</dbReference>
<accession>A0A8H9C8I3</accession>
<evidence type="ECO:0000313" key="9">
    <source>
        <dbReference type="EMBL" id="BCM87272.1"/>
    </source>
</evidence>
<dbReference type="PANTHER" id="PTHR43297">
    <property type="entry name" value="OLIGOPEPTIDE TRANSPORT ATP-BINDING PROTEIN APPD"/>
    <property type="match status" value="1"/>
</dbReference>
<protein>
    <submittedName>
        <fullName evidence="9">ABC transporter ATP-binding protein</fullName>
    </submittedName>
</protein>
<dbReference type="SMART" id="SM00382">
    <property type="entry name" value="AAA"/>
    <property type="match status" value="2"/>
</dbReference>
<keyword evidence="7" id="KW-0472">Membrane</keyword>
<dbReference type="InterPro" id="IPR017871">
    <property type="entry name" value="ABC_transporter-like_CS"/>
</dbReference>
<dbReference type="InterPro" id="IPR003439">
    <property type="entry name" value="ABC_transporter-like_ATP-bd"/>
</dbReference>
<keyword evidence="5" id="KW-0547">Nucleotide-binding</keyword>
<dbReference type="InterPro" id="IPR003593">
    <property type="entry name" value="AAA+_ATPase"/>
</dbReference>
<reference evidence="9" key="1">
    <citation type="submission" date="2020-11" db="EMBL/GenBank/DDBJ databases">
        <title>Complete genome sequence of a novel pathogenic Methylobacterium strain isolated from rice in Vietnam.</title>
        <authorList>
            <person name="Lai K."/>
            <person name="Okazaki S."/>
            <person name="Higashi K."/>
            <person name="Mori H."/>
            <person name="Toyoda A."/>
            <person name="Kurokawa K."/>
        </authorList>
    </citation>
    <scope>NUCLEOTIDE SEQUENCE</scope>
    <source>
        <strain evidence="9">VL1</strain>
    </source>
</reference>
<dbReference type="RefSeq" id="WP_207180386.1">
    <property type="nucleotide sequence ID" value="NZ_AP024145.1"/>
</dbReference>
<dbReference type="PROSITE" id="PS50893">
    <property type="entry name" value="ABC_TRANSPORTER_2"/>
    <property type="match status" value="2"/>
</dbReference>
<proteinExistence type="inferred from homology"/>
<keyword evidence="3" id="KW-0813">Transport</keyword>
<dbReference type="Pfam" id="PF00005">
    <property type="entry name" value="ABC_tran"/>
    <property type="match status" value="2"/>
</dbReference>
<dbReference type="PROSITE" id="PS00211">
    <property type="entry name" value="ABC_TRANSPORTER_1"/>
    <property type="match status" value="1"/>
</dbReference>
<evidence type="ECO:0000256" key="6">
    <source>
        <dbReference type="ARBA" id="ARBA00022840"/>
    </source>
</evidence>
<evidence type="ECO:0000256" key="2">
    <source>
        <dbReference type="ARBA" id="ARBA00005417"/>
    </source>
</evidence>
<name>A0A8H9C8I3_9HYPH</name>
<evidence type="ECO:0000256" key="1">
    <source>
        <dbReference type="ARBA" id="ARBA00004417"/>
    </source>
</evidence>
<evidence type="ECO:0000313" key="10">
    <source>
        <dbReference type="Proteomes" id="UP000663508"/>
    </source>
</evidence>
<dbReference type="SUPFAM" id="SSF52540">
    <property type="entry name" value="P-loop containing nucleoside triphosphate hydrolases"/>
    <property type="match status" value="2"/>
</dbReference>
<dbReference type="InterPro" id="IPR050388">
    <property type="entry name" value="ABC_Ni/Peptide_Import"/>
</dbReference>
<comment type="subcellular location">
    <subcellularLocation>
        <location evidence="1">Cell inner membrane</location>
        <topology evidence="1">Peripheral membrane protein</topology>
    </subcellularLocation>
</comment>
<dbReference type="KEGG" id="mind:mvi_57330"/>
<dbReference type="Proteomes" id="UP000663508">
    <property type="component" value="Chromosome"/>
</dbReference>
<comment type="similarity">
    <text evidence="2">Belongs to the ABC transporter superfamily.</text>
</comment>
<dbReference type="EMBL" id="AP024145">
    <property type="protein sequence ID" value="BCM87272.1"/>
    <property type="molecule type" value="Genomic_DNA"/>
</dbReference>
<organism evidence="9 10">
    <name type="scientific">Methylobacterium indicum</name>
    <dbReference type="NCBI Taxonomy" id="1775910"/>
    <lineage>
        <taxon>Bacteria</taxon>
        <taxon>Pseudomonadati</taxon>
        <taxon>Pseudomonadota</taxon>
        <taxon>Alphaproteobacteria</taxon>
        <taxon>Hyphomicrobiales</taxon>
        <taxon>Methylobacteriaceae</taxon>
        <taxon>Methylobacterium</taxon>
    </lineage>
</organism>
<evidence type="ECO:0000256" key="3">
    <source>
        <dbReference type="ARBA" id="ARBA00022448"/>
    </source>
</evidence>
<evidence type="ECO:0000259" key="8">
    <source>
        <dbReference type="PROSITE" id="PS50893"/>
    </source>
</evidence>
<evidence type="ECO:0000256" key="4">
    <source>
        <dbReference type="ARBA" id="ARBA00022475"/>
    </source>
</evidence>
<keyword evidence="4" id="KW-1003">Cell membrane</keyword>
<dbReference type="InterPro" id="IPR027417">
    <property type="entry name" value="P-loop_NTPase"/>
</dbReference>
<evidence type="ECO:0000256" key="5">
    <source>
        <dbReference type="ARBA" id="ARBA00022741"/>
    </source>
</evidence>
<feature type="domain" description="ABC transporter" evidence="8">
    <location>
        <begin position="268"/>
        <end position="468"/>
    </location>
</feature>
<sequence>MTLTIENLRIAAAGAVLVRDVSLTLEPYRTVTILGETGSGKTLVAEAAMGTVAPELAVSGRIADGGAISDAADQGARRGAWGRRIAMLPQEPWVSLDPTMRSLAQVAEGHRFVRGLGPGPAHRQARADLASLNLAAGDDRYPHQLSGGMAQRVAFASARAGGAPITLADEPTKGLDATMRDAVVALLRKAVEEGGSLLCITHDIAVAKALGGEIIVMLKGEIVERGDADTVLVAPSHPYTRRLVAAAPENWPTATATPTASVPGDVVLEGTELAVSRNGRRLFSDLDLAVRAGEWIGVTGPSGCGKTTLGNVLLGLMPPASGRVRRRAGVASTRFQKLYQDPVATFSRHVSLRTALAETTARHRVSFDDVMTLLERLRVPEALLDRRPDQVSGGELQRVSLARVLIAKPIFLFADEPTSRLDPITQQETMDVMREVTRERGCGTLLVTHDRTMAERITERRITLGSDLA</sequence>
<gene>
    <name evidence="9" type="ORF">mvi_57330</name>
</gene>
<dbReference type="GO" id="GO:0005886">
    <property type="term" value="C:plasma membrane"/>
    <property type="evidence" value="ECO:0007669"/>
    <property type="project" value="UniProtKB-SubCell"/>
</dbReference>
<dbReference type="PANTHER" id="PTHR43297:SF7">
    <property type="entry name" value="D,D-DIPEPTIDE TRANSPORT ATP-BINDING PROTEIN DDPD-RELATED"/>
    <property type="match status" value="1"/>
</dbReference>
<evidence type="ECO:0000256" key="7">
    <source>
        <dbReference type="ARBA" id="ARBA00023136"/>
    </source>
</evidence>
<keyword evidence="6 9" id="KW-0067">ATP-binding</keyword>
<dbReference type="GO" id="GO:0016887">
    <property type="term" value="F:ATP hydrolysis activity"/>
    <property type="evidence" value="ECO:0007669"/>
    <property type="project" value="InterPro"/>
</dbReference>
<feature type="domain" description="ABC transporter" evidence="8">
    <location>
        <begin position="3"/>
        <end position="244"/>
    </location>
</feature>